<sequence>MSNSEKCSCGSDDIYSHPKRKVKICLDCKLEWAMDAPPPTPAINVSLSKANDPQVKAFCRNLAHSTPWIEKVTTHWPAPIAHEYHRLREVLGDEQLIVSAVWQLKDVAEVLLKFPAIVMAQWVFTEQRDMPLFKTVQQDLLSQLSMGDWLDLAGNTLAKPLCQSPIANVGSLFRSSPKKVTGLYDLLKKLIKWRNDKLGHGALGLEIDEDFKKDLADYVNQLNQQLAHYQDIWDGMLLQDANGQNLQGWQTIRQRHELQVPGAHVEQNVALQLNLGEKTLLLSPWLTLKRCTVCQKQDVFFFDSRRQTGKKKDRYEIYFLDYLAAHKMSRPGHLEPQLALPIAPKTSSEISEGYLGGDYGAASLDNLLQEKSLEAEYLSPTYLREPLKAFIESHEQGVYWLRAPAHIGKSIFCAGFADGAPTARLTSHCH</sequence>
<evidence type="ECO:0000313" key="2">
    <source>
        <dbReference type="Proteomes" id="UP000030428"/>
    </source>
</evidence>
<name>A0A0A6P3P1_9GAMM</name>
<evidence type="ECO:0000313" key="1">
    <source>
        <dbReference type="EMBL" id="KHD05057.1"/>
    </source>
</evidence>
<keyword evidence="2" id="KW-1185">Reference proteome</keyword>
<comment type="caution">
    <text evidence="1">The sequence shown here is derived from an EMBL/GenBank/DDBJ whole genome shotgun (WGS) entry which is preliminary data.</text>
</comment>
<dbReference type="Proteomes" id="UP000030428">
    <property type="component" value="Unassembled WGS sequence"/>
</dbReference>
<gene>
    <name evidence="1" type="ORF">PN36_15130</name>
</gene>
<organism evidence="1 2">
    <name type="scientific">Candidatus Thiomargarita nelsonii</name>
    <dbReference type="NCBI Taxonomy" id="1003181"/>
    <lineage>
        <taxon>Bacteria</taxon>
        <taxon>Pseudomonadati</taxon>
        <taxon>Pseudomonadota</taxon>
        <taxon>Gammaproteobacteria</taxon>
        <taxon>Thiotrichales</taxon>
        <taxon>Thiotrichaceae</taxon>
        <taxon>Thiomargarita</taxon>
    </lineage>
</organism>
<protein>
    <submittedName>
        <fullName evidence="1">Uncharacterized protein</fullName>
    </submittedName>
</protein>
<proteinExistence type="predicted"/>
<dbReference type="EMBL" id="JSZA02000054">
    <property type="protein sequence ID" value="KHD05057.1"/>
    <property type="molecule type" value="Genomic_DNA"/>
</dbReference>
<reference evidence="1 2" key="1">
    <citation type="journal article" date="2016" name="Front. Microbiol.">
        <title>Single-Cell (Meta-)Genomics of a Dimorphic Candidatus Thiomargarita nelsonii Reveals Genomic Plasticity.</title>
        <authorList>
            <person name="Flood B.E."/>
            <person name="Fliss P."/>
            <person name="Jones D.S."/>
            <person name="Dick G.J."/>
            <person name="Jain S."/>
            <person name="Kaster A.K."/>
            <person name="Winkel M."/>
            <person name="Mussmann M."/>
            <person name="Bailey J."/>
        </authorList>
    </citation>
    <scope>NUCLEOTIDE SEQUENCE [LARGE SCALE GENOMIC DNA]</scope>
    <source>
        <strain evidence="1">Hydrate Ridge</strain>
    </source>
</reference>
<accession>A0A0A6P3P1</accession>
<dbReference type="AlphaFoldDB" id="A0A0A6P3P1"/>